<sequence>MSFMFGLVVLAVSALYLGLMFVTVRFAWRQGLASGCTRCKAFGYAALAALTVYLPVFWNHIPTLAVHRYNCAQDAGFTAYVEAQDWQAKNSEAVALVNQLPSREKEGAGQAVRTSDGFDRYTVFGGLLHADYRSVQVGWKGIPVWRSEQRISDAHTGETLAKAVDYSAGYGTTEDLRWWLRRSSCVTSRPTAVGEPVKPVEPRDILHLYKRNLWRDRS</sequence>
<keyword evidence="3" id="KW-1185">Reference proteome</keyword>
<evidence type="ECO:0000313" key="2">
    <source>
        <dbReference type="EMBL" id="RVT81911.1"/>
    </source>
</evidence>
<dbReference type="AlphaFoldDB" id="A0A437L926"/>
<organism evidence="2 3">
    <name type="scientific">Inhella crocodyli</name>
    <dbReference type="NCBI Taxonomy" id="2499851"/>
    <lineage>
        <taxon>Bacteria</taxon>
        <taxon>Pseudomonadati</taxon>
        <taxon>Pseudomonadota</taxon>
        <taxon>Betaproteobacteria</taxon>
        <taxon>Burkholderiales</taxon>
        <taxon>Sphaerotilaceae</taxon>
        <taxon>Inhella</taxon>
    </lineage>
</organism>
<keyword evidence="1" id="KW-0472">Membrane</keyword>
<dbReference type="RefSeq" id="WP_127684336.1">
    <property type="nucleotide sequence ID" value="NZ_SACM01000009.1"/>
</dbReference>
<protein>
    <submittedName>
        <fullName evidence="2">Uncharacterized protein</fullName>
    </submittedName>
</protein>
<feature type="transmembrane region" description="Helical" evidence="1">
    <location>
        <begin position="40"/>
        <end position="58"/>
    </location>
</feature>
<feature type="transmembrane region" description="Helical" evidence="1">
    <location>
        <begin position="6"/>
        <end position="28"/>
    </location>
</feature>
<keyword evidence="1" id="KW-0812">Transmembrane</keyword>
<accession>A0A437L926</accession>
<dbReference type="Proteomes" id="UP000288587">
    <property type="component" value="Unassembled WGS sequence"/>
</dbReference>
<evidence type="ECO:0000313" key="3">
    <source>
        <dbReference type="Proteomes" id="UP000288587"/>
    </source>
</evidence>
<evidence type="ECO:0000256" key="1">
    <source>
        <dbReference type="SAM" id="Phobius"/>
    </source>
</evidence>
<name>A0A437L926_9BURK</name>
<proteinExistence type="predicted"/>
<comment type="caution">
    <text evidence="2">The sequence shown here is derived from an EMBL/GenBank/DDBJ whole genome shotgun (WGS) entry which is preliminary data.</text>
</comment>
<reference evidence="2 3" key="1">
    <citation type="submission" date="2019-01" db="EMBL/GenBank/DDBJ databases">
        <authorList>
            <person name="Chen W.-M."/>
        </authorList>
    </citation>
    <scope>NUCLEOTIDE SEQUENCE [LARGE SCALE GENOMIC DNA]</scope>
    <source>
        <strain evidence="2 3">CCP-18</strain>
    </source>
</reference>
<gene>
    <name evidence="2" type="ORF">EOD73_17475</name>
</gene>
<dbReference type="EMBL" id="SACM01000009">
    <property type="protein sequence ID" value="RVT81911.1"/>
    <property type="molecule type" value="Genomic_DNA"/>
</dbReference>
<keyword evidence="1" id="KW-1133">Transmembrane helix</keyword>